<dbReference type="AlphaFoldDB" id="A0A2Y9AZG0"/>
<feature type="transmembrane region" description="Helical" evidence="1">
    <location>
        <begin position="418"/>
        <end position="440"/>
    </location>
</feature>
<keyword evidence="4" id="KW-1185">Reference proteome</keyword>
<feature type="transmembrane region" description="Helical" evidence="1">
    <location>
        <begin position="7"/>
        <end position="28"/>
    </location>
</feature>
<accession>A0A2Y9AZG0</accession>
<dbReference type="OrthoDB" id="7658378at2"/>
<reference evidence="3 5" key="1">
    <citation type="submission" date="2016-10" db="EMBL/GenBank/DDBJ databases">
        <authorList>
            <person name="Cai Z."/>
        </authorList>
    </citation>
    <scope>NUCLEOTIDE SEQUENCE [LARGE SCALE GENOMIC DNA]</scope>
    <source>
        <strain evidence="3 5">DSM 25227</strain>
    </source>
</reference>
<feature type="transmembrane region" description="Helical" evidence="1">
    <location>
        <begin position="484"/>
        <end position="507"/>
    </location>
</feature>
<protein>
    <submittedName>
        <fullName evidence="3">Uncharacterized protein</fullName>
    </submittedName>
</protein>
<feature type="transmembrane region" description="Helical" evidence="1">
    <location>
        <begin position="378"/>
        <end position="398"/>
    </location>
</feature>
<keyword evidence="1" id="KW-0812">Transmembrane</keyword>
<sequence length="542" mass="57396">MSFLRFFYAAFLRLGGLGLIAVGAMGILLPGFAAGEGLEVIGALPVEADLGAMALGLFLLIPWWLPRGLRQPFRLGHVLWAVPLAGASWLASTILVSILRTVEPLISGAPPIPPEADHAWAAGALLGALLVLILSAKGRPDAAMEAAPVPPAAQIPEIDAAETSVFLSTHRALLAFAGIALAMSAFMLGRLVYEPGPVRVLYGIIDLELVALALCAAGILTGGTLLFARTMPRFVYRPTRWFHFFGVGVWLILLSAPLVAAIGAAPFGFALAEQQFVLAPEQVADVIAVAVSEARGQVMATILGAIASLGLIASTAFVISRPLPSTLVEAPLPPYSATTAVPTVPEVPKKDMRRGTLPEPKLPATGALMKLYVAADWLVLRLLGAGLLGTGYLLWQMIQADRQLPQLALSYGFDPLHALIGYCAFGALMAVPFLLPRAIVAPRHVIGGLIKAALLLVAGYVLRPVLPTAINLLVDDKYHATLNYVGPIAFNAVIGVAVLSALLISFFKQMGKTPKTDYLGKPVIEMTPADLQRLRRARMELN</sequence>
<evidence type="ECO:0000313" key="5">
    <source>
        <dbReference type="Proteomes" id="UP000251571"/>
    </source>
</evidence>
<dbReference type="EMBL" id="QGDJ01000010">
    <property type="protein sequence ID" value="PWJ15867.1"/>
    <property type="molecule type" value="Genomic_DNA"/>
</dbReference>
<feature type="transmembrane region" description="Helical" evidence="1">
    <location>
        <begin position="298"/>
        <end position="319"/>
    </location>
</feature>
<feature type="transmembrane region" description="Helical" evidence="1">
    <location>
        <begin position="119"/>
        <end position="136"/>
    </location>
</feature>
<dbReference type="RefSeq" id="WP_109565555.1">
    <property type="nucleotide sequence ID" value="NZ_QGDJ01000010.1"/>
</dbReference>
<feature type="transmembrane region" description="Helical" evidence="1">
    <location>
        <begin position="209"/>
        <end position="229"/>
    </location>
</feature>
<feature type="transmembrane region" description="Helical" evidence="1">
    <location>
        <begin position="78"/>
        <end position="99"/>
    </location>
</feature>
<evidence type="ECO:0000313" key="3">
    <source>
        <dbReference type="EMBL" id="SSA49571.1"/>
    </source>
</evidence>
<reference evidence="2 4" key="2">
    <citation type="submission" date="2018-03" db="EMBL/GenBank/DDBJ databases">
        <title>Genomic Encyclopedia of Archaeal and Bacterial Type Strains, Phase II (KMG-II): from individual species to whole genera.</title>
        <authorList>
            <person name="Goeker M."/>
        </authorList>
    </citation>
    <scope>NUCLEOTIDE SEQUENCE [LARGE SCALE GENOMIC DNA]</scope>
    <source>
        <strain evidence="2 4">DSM 25227</strain>
    </source>
</reference>
<name>A0A2Y9AZG0_9RHOB</name>
<feature type="transmembrane region" description="Helical" evidence="1">
    <location>
        <begin position="241"/>
        <end position="269"/>
    </location>
</feature>
<evidence type="ECO:0000313" key="4">
    <source>
        <dbReference type="Proteomes" id="UP000245839"/>
    </source>
</evidence>
<dbReference type="Proteomes" id="UP000251571">
    <property type="component" value="Unassembled WGS sequence"/>
</dbReference>
<keyword evidence="1" id="KW-0472">Membrane</keyword>
<feature type="transmembrane region" description="Helical" evidence="1">
    <location>
        <begin position="172"/>
        <end position="189"/>
    </location>
</feature>
<evidence type="ECO:0000256" key="1">
    <source>
        <dbReference type="SAM" id="Phobius"/>
    </source>
</evidence>
<organism evidence="3 5">
    <name type="scientific">Jannaschia seohaensis</name>
    <dbReference type="NCBI Taxonomy" id="475081"/>
    <lineage>
        <taxon>Bacteria</taxon>
        <taxon>Pseudomonadati</taxon>
        <taxon>Pseudomonadota</taxon>
        <taxon>Alphaproteobacteria</taxon>
        <taxon>Rhodobacterales</taxon>
        <taxon>Roseobacteraceae</taxon>
        <taxon>Jannaschia</taxon>
    </lineage>
</organism>
<dbReference type="EMBL" id="UETC01000010">
    <property type="protein sequence ID" value="SSA49571.1"/>
    <property type="molecule type" value="Genomic_DNA"/>
</dbReference>
<keyword evidence="1" id="KW-1133">Transmembrane helix</keyword>
<proteinExistence type="predicted"/>
<dbReference type="Proteomes" id="UP000245839">
    <property type="component" value="Unassembled WGS sequence"/>
</dbReference>
<gene>
    <name evidence="2" type="ORF">BCF38_11087</name>
    <name evidence="3" type="ORF">SAMN05421539_11087</name>
</gene>
<feature type="transmembrane region" description="Helical" evidence="1">
    <location>
        <begin position="452"/>
        <end position="472"/>
    </location>
</feature>
<feature type="transmembrane region" description="Helical" evidence="1">
    <location>
        <begin position="48"/>
        <end position="66"/>
    </location>
</feature>
<evidence type="ECO:0000313" key="2">
    <source>
        <dbReference type="EMBL" id="PWJ15867.1"/>
    </source>
</evidence>